<dbReference type="InterPro" id="IPR035929">
    <property type="entry name" value="CoaB-like_sf"/>
</dbReference>
<keyword evidence="2 3" id="KW-0456">Lyase</keyword>
<comment type="caution">
    <text evidence="7">The sequence shown here is derived from an EMBL/GenBank/DDBJ whole genome shotgun (WGS) entry which is preliminary data.</text>
</comment>
<proteinExistence type="inferred from homology"/>
<comment type="function">
    <text evidence="4">Catalyzes two steps in the biosynthesis of coenzyme A. In the first step cysteine is conjugated to 4'-phosphopantothenate to form 4-phosphopantothenoylcysteine, in the latter compound is decarboxylated to form 4'-phosphopantotheine.</text>
</comment>
<dbReference type="InterPro" id="IPR036551">
    <property type="entry name" value="Flavin_trans-like"/>
</dbReference>
<keyword evidence="3" id="KW-0460">Magnesium</keyword>
<keyword evidence="3 4" id="KW-0436">Ligase</keyword>
<dbReference type="GO" id="GO:0004633">
    <property type="term" value="F:phosphopantothenoylcysteine decarboxylase activity"/>
    <property type="evidence" value="ECO:0007669"/>
    <property type="project" value="UniProtKB-EC"/>
</dbReference>
<keyword evidence="1 3" id="KW-0210">Decarboxylase</keyword>
<comment type="pathway">
    <text evidence="3 4">Cofactor biosynthesis; coenzyme A biosynthesis; CoA from (R)-pantothenate: step 2/5.</text>
</comment>
<dbReference type="GO" id="GO:0004632">
    <property type="term" value="F:phosphopantothenate--cysteine ligase activity"/>
    <property type="evidence" value="ECO:0007669"/>
    <property type="project" value="UniProtKB-EC"/>
</dbReference>
<dbReference type="Gene3D" id="3.40.50.1950">
    <property type="entry name" value="Flavin prenyltransferase-like"/>
    <property type="match status" value="1"/>
</dbReference>
<dbReference type="Gene3D" id="3.40.50.10300">
    <property type="entry name" value="CoaB-like"/>
    <property type="match status" value="1"/>
</dbReference>
<comment type="similarity">
    <text evidence="3 4">In the C-terminal section; belongs to the PPC synthetase family.</text>
</comment>
<feature type="binding site" evidence="3">
    <location>
        <position position="345"/>
    </location>
    <ligand>
        <name>CTP</name>
        <dbReference type="ChEBI" id="CHEBI:37563"/>
    </ligand>
</feature>
<comment type="catalytic activity">
    <reaction evidence="3 4">
        <text>(R)-4'-phosphopantothenate + L-cysteine + CTP = N-[(R)-4-phosphopantothenoyl]-L-cysteine + CMP + diphosphate + H(+)</text>
        <dbReference type="Rhea" id="RHEA:19397"/>
        <dbReference type="ChEBI" id="CHEBI:10986"/>
        <dbReference type="ChEBI" id="CHEBI:15378"/>
        <dbReference type="ChEBI" id="CHEBI:33019"/>
        <dbReference type="ChEBI" id="CHEBI:35235"/>
        <dbReference type="ChEBI" id="CHEBI:37563"/>
        <dbReference type="ChEBI" id="CHEBI:59458"/>
        <dbReference type="ChEBI" id="CHEBI:60377"/>
        <dbReference type="EC" id="6.3.2.5"/>
    </reaction>
</comment>
<dbReference type="Proteomes" id="UP000745859">
    <property type="component" value="Unassembled WGS sequence"/>
</dbReference>
<feature type="domain" description="DNA/pantothenate metabolism flavoprotein C-terminal" evidence="6">
    <location>
        <begin position="189"/>
        <end position="399"/>
    </location>
</feature>
<evidence type="ECO:0000256" key="2">
    <source>
        <dbReference type="ARBA" id="ARBA00023239"/>
    </source>
</evidence>
<feature type="domain" description="Flavoprotein" evidence="5">
    <location>
        <begin position="7"/>
        <end position="179"/>
    </location>
</feature>
<comment type="caution">
    <text evidence="3">Lacks conserved residue(s) required for the propagation of feature annotation.</text>
</comment>
<evidence type="ECO:0000313" key="8">
    <source>
        <dbReference type="Proteomes" id="UP000745859"/>
    </source>
</evidence>
<evidence type="ECO:0000313" key="7">
    <source>
        <dbReference type="EMBL" id="NIJ44971.1"/>
    </source>
</evidence>
<dbReference type="RefSeq" id="WP_167185975.1">
    <property type="nucleotide sequence ID" value="NZ_JAASQL010000001.1"/>
</dbReference>
<comment type="similarity">
    <text evidence="3 4">In the N-terminal section; belongs to the HFCD (homo-oligomeric flavin containing Cys decarboxylase) superfamily.</text>
</comment>
<feature type="binding site" evidence="3">
    <location>
        <position position="293"/>
    </location>
    <ligand>
        <name>CTP</name>
        <dbReference type="ChEBI" id="CHEBI:37563"/>
    </ligand>
</feature>
<feature type="binding site" evidence="3">
    <location>
        <position position="341"/>
    </location>
    <ligand>
        <name>CTP</name>
        <dbReference type="ChEBI" id="CHEBI:37563"/>
    </ligand>
</feature>
<keyword evidence="3 4" id="KW-0288">FMN</keyword>
<evidence type="ECO:0000259" key="5">
    <source>
        <dbReference type="Pfam" id="PF02441"/>
    </source>
</evidence>
<dbReference type="HAMAP" id="MF_02225">
    <property type="entry name" value="CoaBC"/>
    <property type="match status" value="1"/>
</dbReference>
<keyword evidence="8" id="KW-1185">Reference proteome</keyword>
<dbReference type="Pfam" id="PF02441">
    <property type="entry name" value="Flavoprotein"/>
    <property type="match status" value="1"/>
</dbReference>
<feature type="binding site" evidence="3">
    <location>
        <position position="327"/>
    </location>
    <ligand>
        <name>CTP</name>
        <dbReference type="ChEBI" id="CHEBI:37563"/>
    </ligand>
</feature>
<accession>A0ABX0UCV4</accession>
<dbReference type="EC" id="4.1.1.36" evidence="3"/>
<dbReference type="Pfam" id="PF04127">
    <property type="entry name" value="DFP"/>
    <property type="match status" value="1"/>
</dbReference>
<comment type="catalytic activity">
    <reaction evidence="3 4">
        <text>N-[(R)-4-phosphopantothenoyl]-L-cysteine + H(+) = (R)-4'-phosphopantetheine + CO2</text>
        <dbReference type="Rhea" id="RHEA:16793"/>
        <dbReference type="ChEBI" id="CHEBI:15378"/>
        <dbReference type="ChEBI" id="CHEBI:16526"/>
        <dbReference type="ChEBI" id="CHEBI:59458"/>
        <dbReference type="ChEBI" id="CHEBI:61723"/>
        <dbReference type="EC" id="4.1.1.36"/>
    </reaction>
</comment>
<keyword evidence="3" id="KW-0479">Metal-binding</keyword>
<reference evidence="7 8" key="1">
    <citation type="submission" date="2020-03" db="EMBL/GenBank/DDBJ databases">
        <title>Genomic Encyclopedia of Type Strains, Phase IV (KMG-IV): sequencing the most valuable type-strain genomes for metagenomic binning, comparative biology and taxonomic classification.</title>
        <authorList>
            <person name="Goeker M."/>
        </authorList>
    </citation>
    <scope>NUCLEOTIDE SEQUENCE [LARGE SCALE GENOMIC DNA]</scope>
    <source>
        <strain evidence="7 8">DSM 101599</strain>
    </source>
</reference>
<evidence type="ECO:0000256" key="3">
    <source>
        <dbReference type="HAMAP-Rule" id="MF_02225"/>
    </source>
</evidence>
<dbReference type="InterPro" id="IPR005252">
    <property type="entry name" value="CoaBC"/>
</dbReference>
<gene>
    <name evidence="3" type="primary">coaBC</name>
    <name evidence="7" type="ORF">FHR24_001410</name>
</gene>
<dbReference type="PANTHER" id="PTHR14359:SF6">
    <property type="entry name" value="PHOSPHOPANTOTHENOYLCYSTEINE DECARBOXYLASE"/>
    <property type="match status" value="1"/>
</dbReference>
<dbReference type="InterPro" id="IPR003382">
    <property type="entry name" value="Flavoprotein"/>
</dbReference>
<comment type="pathway">
    <text evidence="3 4">Cofactor biosynthesis; coenzyme A biosynthesis; CoA from (R)-pantothenate: step 3/5.</text>
</comment>
<keyword evidence="3 4" id="KW-0285">Flavoprotein</keyword>
<comment type="function">
    <text evidence="3">Catalyzes two sequential steps in the biosynthesis of coenzyme A. In the first step cysteine is conjugated to 4'-phosphopantothenate to form 4-phosphopantothenoylcysteine. In the second step the latter compound is decarboxylated to form 4'-phosphopantotheine.</text>
</comment>
<organism evidence="7 8">
    <name type="scientific">Wenyingzhuangia heitensis</name>
    <dbReference type="NCBI Taxonomy" id="1487859"/>
    <lineage>
        <taxon>Bacteria</taxon>
        <taxon>Pseudomonadati</taxon>
        <taxon>Bacteroidota</taxon>
        <taxon>Flavobacteriia</taxon>
        <taxon>Flavobacteriales</taxon>
        <taxon>Flavobacteriaceae</taxon>
        <taxon>Wenyingzhuangia</taxon>
    </lineage>
</organism>
<protein>
    <recommendedName>
        <fullName evidence="3">Coenzyme A biosynthesis bifunctional protein CoaBC</fullName>
    </recommendedName>
    <alternativeName>
        <fullName evidence="3">DNA/pantothenate metabolism flavoprotein</fullName>
    </alternativeName>
    <alternativeName>
        <fullName evidence="3">Phosphopantothenoylcysteine synthetase/decarboxylase</fullName>
        <shortName evidence="3">PPCS-PPCDC</shortName>
    </alternativeName>
    <domain>
        <recommendedName>
            <fullName evidence="3">Phosphopantothenoylcysteine decarboxylase</fullName>
            <shortName evidence="3">PPC decarboxylase</shortName>
            <shortName evidence="3">PPC-DC</shortName>
            <ecNumber evidence="3">4.1.1.36</ecNumber>
        </recommendedName>
        <alternativeName>
            <fullName evidence="3">CoaC</fullName>
        </alternativeName>
    </domain>
    <domain>
        <recommendedName>
            <fullName evidence="3">Phosphopantothenate--cysteine ligase</fullName>
            <ecNumber evidence="3">6.3.2.5</ecNumber>
        </recommendedName>
        <alternativeName>
            <fullName evidence="3">CoaB</fullName>
        </alternativeName>
        <alternativeName>
            <fullName evidence="3">Phosphopantothenoylcysteine synthetase</fullName>
            <shortName evidence="3">PPC synthetase</shortName>
            <shortName evidence="3">PPC-S</shortName>
        </alternativeName>
    </domain>
</protein>
<dbReference type="SUPFAM" id="SSF102645">
    <property type="entry name" value="CoaB-like"/>
    <property type="match status" value="1"/>
</dbReference>
<name>A0ABX0UCV4_9FLAO</name>
<dbReference type="EMBL" id="JAASQL010000001">
    <property type="protein sequence ID" value="NIJ44971.1"/>
    <property type="molecule type" value="Genomic_DNA"/>
</dbReference>
<comment type="cofactor">
    <cofactor evidence="3">
        <name>FMN</name>
        <dbReference type="ChEBI" id="CHEBI:58210"/>
    </cofactor>
    <text evidence="3">Binds 1 FMN per subunit.</text>
</comment>
<dbReference type="EC" id="6.3.2.5" evidence="3"/>
<evidence type="ECO:0000259" key="6">
    <source>
        <dbReference type="Pfam" id="PF04127"/>
    </source>
</evidence>
<comment type="cofactor">
    <cofactor evidence="3">
        <name>Mg(2+)</name>
        <dbReference type="ChEBI" id="CHEBI:18420"/>
    </cofactor>
</comment>
<keyword evidence="3" id="KW-0511">Multifunctional enzyme</keyword>
<evidence type="ECO:0000256" key="1">
    <source>
        <dbReference type="ARBA" id="ARBA00022793"/>
    </source>
</evidence>
<feature type="region of interest" description="Phosphopantothenoylcysteine decarboxylase" evidence="3">
    <location>
        <begin position="1"/>
        <end position="193"/>
    </location>
</feature>
<dbReference type="InterPro" id="IPR007085">
    <property type="entry name" value="DNA/pantothenate-metab_flavo_C"/>
</dbReference>
<feature type="region of interest" description="Phosphopantothenate--cysteine ligase" evidence="3">
    <location>
        <begin position="194"/>
        <end position="403"/>
    </location>
</feature>
<feature type="binding site" evidence="3">
    <location>
        <position position="283"/>
    </location>
    <ligand>
        <name>CTP</name>
        <dbReference type="ChEBI" id="CHEBI:37563"/>
    </ligand>
</feature>
<dbReference type="NCBIfam" id="TIGR00521">
    <property type="entry name" value="coaBC_dfp"/>
    <property type="match status" value="1"/>
</dbReference>
<sequence>MSILSGKKVLLGVSAGIAAYKTAHLVRQFIKAGANVQVVQTPASKEFVTPLTLSTLSKNPVHSTFYNQEDENAVWNNHVDLGLWADLMIIAPATANTLAKMTNGVCDNLLLATYLSSKCPVYFAPAMDLDMYQHPSTKDSIEKLISFGNILIPPTSGELASGLVGEGRLAEPEDILAFIEKDIQSKLPLRGKKVLITAGPTYEAIDPVRFIGNHSSGKMGFEIAKCAANLGAEVVLVSGPSFQQVNHSFIKRIDVVCAEEMYNACHNYYNNVDIAICSAAVADYKPAVVVHQKIKKKDASLQIELAPTKDILASLGQSKKNQLLVGFALETNNEEENAKGKIQRKNLDLIVLNSLKDKGAGFAKDTNKITIIDKDFMIQKFETKSKTEVAADILNVIINKLNV</sequence>
<dbReference type="PANTHER" id="PTHR14359">
    <property type="entry name" value="HOMO-OLIGOMERIC FLAVIN CONTAINING CYS DECARBOXYLASE FAMILY"/>
    <property type="match status" value="1"/>
</dbReference>
<dbReference type="SUPFAM" id="SSF52507">
    <property type="entry name" value="Homo-oligomeric flavin-containing Cys decarboxylases, HFCD"/>
    <property type="match status" value="1"/>
</dbReference>
<evidence type="ECO:0000256" key="4">
    <source>
        <dbReference type="RuleBase" id="RU364078"/>
    </source>
</evidence>